<organism evidence="17">
    <name type="scientific">Nicotiana tabacum</name>
    <name type="common">Common tobacco</name>
    <dbReference type="NCBI Taxonomy" id="4097"/>
    <lineage>
        <taxon>Eukaryota</taxon>
        <taxon>Viridiplantae</taxon>
        <taxon>Streptophyta</taxon>
        <taxon>Embryophyta</taxon>
        <taxon>Tracheophyta</taxon>
        <taxon>Spermatophyta</taxon>
        <taxon>Magnoliopsida</taxon>
        <taxon>eudicotyledons</taxon>
        <taxon>Gunneridae</taxon>
        <taxon>Pentapetalae</taxon>
        <taxon>asterids</taxon>
        <taxon>lamiids</taxon>
        <taxon>Solanales</taxon>
        <taxon>Solanaceae</taxon>
        <taxon>Nicotianoideae</taxon>
        <taxon>Nicotianeae</taxon>
        <taxon>Nicotiana</taxon>
    </lineage>
</organism>
<dbReference type="SMART" id="SM00473">
    <property type="entry name" value="PAN_AP"/>
    <property type="match status" value="1"/>
</dbReference>
<keyword evidence="6 13" id="KW-0547">Nucleotide-binding</keyword>
<dbReference type="CDD" id="cd01098">
    <property type="entry name" value="PAN_AP_plant"/>
    <property type="match status" value="1"/>
</dbReference>
<evidence type="ECO:0000256" key="9">
    <source>
        <dbReference type="ARBA" id="ARBA00023157"/>
    </source>
</evidence>
<evidence type="ECO:0000256" key="12">
    <source>
        <dbReference type="ARBA" id="ARBA00048679"/>
    </source>
</evidence>
<keyword evidence="5" id="KW-0732">Signal</keyword>
<dbReference type="Gene3D" id="1.10.510.10">
    <property type="entry name" value="Transferase(Phosphotransferase) domain 1"/>
    <property type="match status" value="1"/>
</dbReference>
<dbReference type="InterPro" id="IPR001480">
    <property type="entry name" value="Bulb-type_lectin_dom"/>
</dbReference>
<dbReference type="Pfam" id="PF01453">
    <property type="entry name" value="B_lectin"/>
    <property type="match status" value="1"/>
</dbReference>
<evidence type="ECO:0000256" key="6">
    <source>
        <dbReference type="ARBA" id="ARBA00022741"/>
    </source>
</evidence>
<keyword evidence="2" id="KW-1003">Cell membrane</keyword>
<dbReference type="SUPFAM" id="SSF56112">
    <property type="entry name" value="Protein kinase-like (PK-like)"/>
    <property type="match status" value="1"/>
</dbReference>
<evidence type="ECO:0000256" key="10">
    <source>
        <dbReference type="ARBA" id="ARBA00023180"/>
    </source>
</evidence>
<dbReference type="GO" id="GO:0004674">
    <property type="term" value="F:protein serine/threonine kinase activity"/>
    <property type="evidence" value="ECO:0000318"/>
    <property type="project" value="GO_Central"/>
</dbReference>
<dbReference type="PROSITE" id="PS50948">
    <property type="entry name" value="PAN"/>
    <property type="match status" value="1"/>
</dbReference>
<evidence type="ECO:0000256" key="8">
    <source>
        <dbReference type="ARBA" id="ARBA00022840"/>
    </source>
</evidence>
<keyword evidence="9" id="KW-1015">Disulfide bond</keyword>
<evidence type="ECO:0000256" key="13">
    <source>
        <dbReference type="PIRNR" id="PIRNR000641"/>
    </source>
</evidence>
<dbReference type="STRING" id="4097.A0A1S3ZKX2"/>
<evidence type="ECO:0000256" key="5">
    <source>
        <dbReference type="ARBA" id="ARBA00022729"/>
    </source>
</evidence>
<proteinExistence type="inferred from homology"/>
<dbReference type="GO" id="GO:0106310">
    <property type="term" value="F:protein serine kinase activity"/>
    <property type="evidence" value="ECO:0007669"/>
    <property type="project" value="RHEA"/>
</dbReference>
<dbReference type="GO" id="GO:0006955">
    <property type="term" value="P:immune response"/>
    <property type="evidence" value="ECO:0000318"/>
    <property type="project" value="GO_Central"/>
</dbReference>
<dbReference type="EC" id="2.7.11.1" evidence="13"/>
<dbReference type="InterPro" id="IPR024171">
    <property type="entry name" value="SRK-like_kinase"/>
</dbReference>
<dbReference type="Gene3D" id="2.90.10.30">
    <property type="match status" value="1"/>
</dbReference>
<dbReference type="SMR" id="A0A1S3ZKX2"/>
<dbReference type="InterPro" id="IPR001245">
    <property type="entry name" value="Ser-Thr/Tyr_kinase_cat_dom"/>
</dbReference>
<dbReference type="AlphaFoldDB" id="A0A1S3ZKX2"/>
<dbReference type="Gene3D" id="3.30.200.20">
    <property type="entry name" value="Phosphorylase Kinase, domain 1"/>
    <property type="match status" value="1"/>
</dbReference>
<dbReference type="GO" id="GO:0005886">
    <property type="term" value="C:plasma membrane"/>
    <property type="evidence" value="ECO:0000318"/>
    <property type="project" value="GO_Central"/>
</dbReference>
<keyword evidence="3 13" id="KW-0723">Serine/threonine-protein kinase</keyword>
<dbReference type="PROSITE" id="PS50927">
    <property type="entry name" value="BULB_LECTIN"/>
    <property type="match status" value="1"/>
</dbReference>
<dbReference type="InterPro" id="IPR003609">
    <property type="entry name" value="Pan_app"/>
</dbReference>
<evidence type="ECO:0000256" key="7">
    <source>
        <dbReference type="ARBA" id="ARBA00022777"/>
    </source>
</evidence>
<dbReference type="RefSeq" id="XP_016464949.1">
    <property type="nucleotide sequence ID" value="XM_016609463.1"/>
</dbReference>
<dbReference type="Pfam" id="PF08276">
    <property type="entry name" value="PAN_2"/>
    <property type="match status" value="1"/>
</dbReference>
<comment type="subcellular location">
    <subcellularLocation>
        <location evidence="1">Cell membrane</location>
        <topology evidence="1">Single-pass type I membrane protein</topology>
    </subcellularLocation>
</comment>
<dbReference type="InterPro" id="IPR000858">
    <property type="entry name" value="S_locus_glycoprot_dom"/>
</dbReference>
<dbReference type="GO" id="GO:0048544">
    <property type="term" value="P:recognition of pollen"/>
    <property type="evidence" value="ECO:0007669"/>
    <property type="project" value="InterPro"/>
</dbReference>
<evidence type="ECO:0000256" key="11">
    <source>
        <dbReference type="ARBA" id="ARBA00047899"/>
    </source>
</evidence>
<feature type="domain" description="Protein kinase" evidence="14">
    <location>
        <begin position="482"/>
        <end position="760"/>
    </location>
</feature>
<dbReference type="PROSITE" id="PS00108">
    <property type="entry name" value="PROTEIN_KINASE_ST"/>
    <property type="match status" value="1"/>
</dbReference>
<comment type="similarity">
    <text evidence="13">Belongs to the protein kinase superfamily. Ser/Thr protein kinase family.</text>
</comment>
<dbReference type="SUPFAM" id="SSF51110">
    <property type="entry name" value="alpha-D-mannose-specific plant lectins"/>
    <property type="match status" value="1"/>
</dbReference>
<evidence type="ECO:0000259" key="16">
    <source>
        <dbReference type="PROSITE" id="PS50948"/>
    </source>
</evidence>
<dbReference type="Pfam" id="PF07714">
    <property type="entry name" value="PK_Tyr_Ser-Thr"/>
    <property type="match status" value="1"/>
</dbReference>
<dbReference type="CDD" id="cd14066">
    <property type="entry name" value="STKc_IRAK"/>
    <property type="match status" value="1"/>
</dbReference>
<dbReference type="SMART" id="SM00220">
    <property type="entry name" value="S_TKc"/>
    <property type="match status" value="1"/>
</dbReference>
<name>A0A1S3ZKX2_TOBAC</name>
<feature type="domain" description="Apple" evidence="16">
    <location>
        <begin position="303"/>
        <end position="389"/>
    </location>
</feature>
<dbReference type="KEGG" id="nta:107787851"/>
<dbReference type="GO" id="GO:0007165">
    <property type="term" value="P:signal transduction"/>
    <property type="evidence" value="ECO:0000318"/>
    <property type="project" value="GO_Central"/>
</dbReference>
<comment type="catalytic activity">
    <reaction evidence="12 13">
        <text>L-seryl-[protein] + ATP = O-phospho-L-seryl-[protein] + ADP + H(+)</text>
        <dbReference type="Rhea" id="RHEA:17989"/>
        <dbReference type="Rhea" id="RHEA-COMP:9863"/>
        <dbReference type="Rhea" id="RHEA-COMP:11604"/>
        <dbReference type="ChEBI" id="CHEBI:15378"/>
        <dbReference type="ChEBI" id="CHEBI:29999"/>
        <dbReference type="ChEBI" id="CHEBI:30616"/>
        <dbReference type="ChEBI" id="CHEBI:83421"/>
        <dbReference type="ChEBI" id="CHEBI:456216"/>
        <dbReference type="EC" id="2.7.11.1"/>
    </reaction>
</comment>
<dbReference type="PROSITE" id="PS50011">
    <property type="entry name" value="PROTEIN_KINASE_DOM"/>
    <property type="match status" value="1"/>
</dbReference>
<dbReference type="InterPro" id="IPR008271">
    <property type="entry name" value="Ser/Thr_kinase_AS"/>
</dbReference>
<dbReference type="GO" id="GO:0005524">
    <property type="term" value="F:ATP binding"/>
    <property type="evidence" value="ECO:0007669"/>
    <property type="project" value="UniProtKB-KW"/>
</dbReference>
<dbReference type="FunFam" id="3.30.200.20:FF:001037">
    <property type="entry name" value="Putative G-type lectin S-receptor-like serine/threonine-protein kinase"/>
    <property type="match status" value="1"/>
</dbReference>
<dbReference type="PaxDb" id="4097-A0A1S3ZKX2"/>
<reference evidence="17" key="1">
    <citation type="submission" date="2025-08" db="UniProtKB">
        <authorList>
            <consortium name="RefSeq"/>
        </authorList>
    </citation>
    <scope>IDENTIFICATION</scope>
</reference>
<evidence type="ECO:0000256" key="2">
    <source>
        <dbReference type="ARBA" id="ARBA00022475"/>
    </source>
</evidence>
<keyword evidence="10" id="KW-0325">Glycoprotein</keyword>
<keyword evidence="4 13" id="KW-0808">Transferase</keyword>
<dbReference type="InterPro" id="IPR036426">
    <property type="entry name" value="Bulb-type_lectin_dom_sf"/>
</dbReference>
<evidence type="ECO:0000256" key="1">
    <source>
        <dbReference type="ARBA" id="ARBA00004251"/>
    </source>
</evidence>
<evidence type="ECO:0000259" key="15">
    <source>
        <dbReference type="PROSITE" id="PS50927"/>
    </source>
</evidence>
<evidence type="ECO:0000259" key="14">
    <source>
        <dbReference type="PROSITE" id="PS50011"/>
    </source>
</evidence>
<keyword evidence="7 13" id="KW-0418">Kinase</keyword>
<feature type="domain" description="Bulb-type lectin" evidence="15">
    <location>
        <begin position="1"/>
        <end position="113"/>
    </location>
</feature>
<keyword evidence="8 13" id="KW-0067">ATP-binding</keyword>
<accession>A0A1S3ZKX2</accession>
<dbReference type="InterPro" id="IPR000719">
    <property type="entry name" value="Prot_kinase_dom"/>
</dbReference>
<dbReference type="OMA" id="CYFACAD"/>
<evidence type="ECO:0000313" key="17">
    <source>
        <dbReference type="RefSeq" id="XP_016464949.1"/>
    </source>
</evidence>
<gene>
    <name evidence="17" type="primary">LOC107787851</name>
</gene>
<keyword evidence="2" id="KW-0472">Membrane</keyword>
<dbReference type="Pfam" id="PF00954">
    <property type="entry name" value="S_locus_glycop"/>
    <property type="match status" value="1"/>
</dbReference>
<dbReference type="FunFam" id="1.10.510.10:FF:000060">
    <property type="entry name" value="G-type lectin S-receptor-like serine/threonine-protein kinase"/>
    <property type="match status" value="1"/>
</dbReference>
<dbReference type="InterPro" id="IPR011009">
    <property type="entry name" value="Kinase-like_dom_sf"/>
</dbReference>
<dbReference type="OrthoDB" id="1271275at2759"/>
<dbReference type="PIRSF" id="PIRSF000641">
    <property type="entry name" value="SRK"/>
    <property type="match status" value="1"/>
</dbReference>
<comment type="catalytic activity">
    <reaction evidence="11 13">
        <text>L-threonyl-[protein] + ATP = O-phospho-L-threonyl-[protein] + ADP + H(+)</text>
        <dbReference type="Rhea" id="RHEA:46608"/>
        <dbReference type="Rhea" id="RHEA-COMP:11060"/>
        <dbReference type="Rhea" id="RHEA-COMP:11605"/>
        <dbReference type="ChEBI" id="CHEBI:15378"/>
        <dbReference type="ChEBI" id="CHEBI:30013"/>
        <dbReference type="ChEBI" id="CHEBI:30616"/>
        <dbReference type="ChEBI" id="CHEBI:61977"/>
        <dbReference type="ChEBI" id="CHEBI:456216"/>
        <dbReference type="EC" id="2.7.11.1"/>
    </reaction>
</comment>
<dbReference type="CDD" id="cd00028">
    <property type="entry name" value="B_lectin"/>
    <property type="match status" value="1"/>
</dbReference>
<dbReference type="PANTHER" id="PTHR27002:SF988">
    <property type="entry name" value="RECEPTOR-LIKE SERINE_THREONINE-PROTEIN KINASE"/>
    <property type="match status" value="1"/>
</dbReference>
<dbReference type="SMART" id="SM00108">
    <property type="entry name" value="B_lectin"/>
    <property type="match status" value="1"/>
</dbReference>
<sequence>MVSSGGIFEMGFFTLGNRSNYYIGIWYKQITPQTTVWVANRETPVSFTEMDTAQLKIIQGNLVLLNGSGLSVWSTNIINYSSTSTKSEVAILRDDGNLVLNNGSNSLWQSFDHPSDTFLFGSKLGYNKRTKTKQGLTSWKNSEDPSPGLFSFEMEPIGELILRWNKTVQYWSTGPWNGHTWANAPLKSNPTYNFSYINNTDEVYFTYFIFNPSVLTRFIIDVTGEIKTLTWLNSTKQWNMFLTLPEKPCDVYGYCGAYGACSDSSSSTPLCGCLPGFTPKSIKDWNLNKFSGGCVRKTSLKSCGNSSASTYTLEEDKFWMHPHMRLPVDNHTQSFESALECESICLKNCSCTAYAYDDNKCLTWEGDLFNLQQLSQDDISGMTIYVKLAASEFSVPKVVEDQTHKSRRLKVALPTTIATSLLLCSFIYLFCRTRRARTKENLRPSWLNTEEGENNIINEEDEKGIEVPFFSLESILAATNNFSDENKLGRGGFGPVYKGKLEGGREIAVKRLSTESSQGINEFKNEVVLIARLQHRNLVKLMGYCIQGNEKILLYEYMPNKSLDTFIFDERHHVLLDWKKRLDIIFGIARGLLYLHHDSRLRIIHRDLKTSNILLDKELNPKISDFGLARIVQGNVTEANTNKVVGTYGYMSPEYALNGLFSIKSDVFSFGVVMLEIICGKRNTGFYHREEALNLLGYAWRLWNEENAMSLVDASLLESCNEEDALKCINIALLCVQEDAGIRPSMPDVTIMLSSKNTSLPKPNKPAFTARTRACSTSTSPSSKLYINSNNELTVTLEDGR</sequence>
<evidence type="ECO:0000256" key="3">
    <source>
        <dbReference type="ARBA" id="ARBA00022527"/>
    </source>
</evidence>
<evidence type="ECO:0000256" key="4">
    <source>
        <dbReference type="ARBA" id="ARBA00022679"/>
    </source>
</evidence>
<protein>
    <recommendedName>
        <fullName evidence="13">Receptor-like serine/threonine-protein kinase</fullName>
        <ecNumber evidence="13">2.7.11.1</ecNumber>
    </recommendedName>
</protein>
<dbReference type="PANTHER" id="PTHR27002">
    <property type="entry name" value="RECEPTOR-LIKE SERINE/THREONINE-PROTEIN KINASE SD1-8"/>
    <property type="match status" value="1"/>
</dbReference>